<dbReference type="RefSeq" id="WP_050047648.1">
    <property type="nucleotide sequence ID" value="NZ_CP008874.1"/>
</dbReference>
<dbReference type="GeneID" id="25158508"/>
<organism evidence="2 3">
    <name type="scientific">Halanaeroarchaeum sulfurireducens</name>
    <dbReference type="NCBI Taxonomy" id="1604004"/>
    <lineage>
        <taxon>Archaea</taxon>
        <taxon>Methanobacteriati</taxon>
        <taxon>Methanobacteriota</taxon>
        <taxon>Stenosarchaea group</taxon>
        <taxon>Halobacteria</taxon>
        <taxon>Halobacteriales</taxon>
        <taxon>Halobacteriaceae</taxon>
        <taxon>Halanaeroarchaeum</taxon>
    </lineage>
</organism>
<dbReference type="Proteomes" id="UP000069906">
    <property type="component" value="Chromosome"/>
</dbReference>
<sequence>MNRQLRSVLLVAMLVVSVVGVGVTFTGVAAAANDGPTVEVNQVDDVVIDDSQSAHVVRSGDAIALNYTADSGSSNESITDATLTFEAVNGNTVVERSVTADKVTERVEDVQAPKTEGFYEMTLAVTDENGETAKHEVTADGRDGFLAVQTEDPTVNVESPSDGSAGGYPYIKGTAYDGAGIDNVTLTIKNVSSETERYWNDSAEAWQEAKTTFERENRTPSETFGEMVSWSYDLYQHKEHFDAGVYEITANAYDGQGNTLSDPTNEGPPSAADDEDTAPSSVDYELVISSAVVDSITFENTSTGNDLSSVHEANDDNVTINVSVSLRGTDAATLGEASVESSGLGIDASLENRTNGDETVYYEDTVDLGEPTVPEGDVPVTATVAMSSDIPAVTDTVSIELERAPADVQTLQVGDEFIGVVSDESESIPVTVDGVVDADGNSVSTETGSLSLEIADYTFESGVTATRGDVETDLAIEPADLDPATATGQRSVDVVYSETGATIASFDVRLVHEVYGLEADTYQPAGTPMPATDVLIDSDGIEEALAWDPSEEEWVGVQDPTAVGTGFVVTPGDDQNARIGYEFETDGAAIETRHEETLAAGTDDGAFHLLGSTMPLTEDDTTIDSKDEWEGDLVDSDTAFADGTAIDIWAPSSGETIATQQDPPVDWTQQDADALSGASLDEYGAYWIKLDADEDVDDLTRVFHTEAYNASAR</sequence>
<dbReference type="Gene3D" id="2.60.40.650">
    <property type="match status" value="1"/>
</dbReference>
<feature type="region of interest" description="Disordered" evidence="1">
    <location>
        <begin position="256"/>
        <end position="279"/>
    </location>
</feature>
<accession>A0A0F7P6M4</accession>
<dbReference type="AlphaFoldDB" id="A0A0F7P6M4"/>
<evidence type="ECO:0000313" key="3">
    <source>
        <dbReference type="Proteomes" id="UP000069906"/>
    </source>
</evidence>
<dbReference type="KEGG" id="hsu:HLASF_0309"/>
<gene>
    <name evidence="2" type="ORF">HLASF_0309</name>
</gene>
<evidence type="ECO:0000313" key="2">
    <source>
        <dbReference type="EMBL" id="AKH96816.1"/>
    </source>
</evidence>
<evidence type="ECO:0000256" key="1">
    <source>
        <dbReference type="SAM" id="MobiDB-lite"/>
    </source>
</evidence>
<reference evidence="2 3" key="1">
    <citation type="journal article" date="2015" name="ISME J.">
        <title>Elemental sulfur and acetate can support life of a novel strictly anaerobic haloarchaeon.</title>
        <authorList>
            <person name="Sorokin D.Y."/>
            <person name="Kublanov I.V."/>
            <person name="Gavrilov S.N."/>
            <person name="Rojo D."/>
            <person name="Roman P."/>
            <person name="Golyshin P.N."/>
            <person name="Slepak V.Z."/>
            <person name="Smedile F."/>
            <person name="Ferrer M."/>
            <person name="Messina E."/>
            <person name="La Cono V."/>
            <person name="Yakimov M.M."/>
        </authorList>
    </citation>
    <scope>NUCLEOTIDE SEQUENCE [LARGE SCALE GENOMIC DNA]</scope>
    <source>
        <strain evidence="2 3">HSR2</strain>
    </source>
</reference>
<keyword evidence="3" id="KW-1185">Reference proteome</keyword>
<dbReference type="HOGENOM" id="CLU_387154_0_0_2"/>
<dbReference type="EMBL" id="CP008874">
    <property type="protein sequence ID" value="AKH96816.1"/>
    <property type="molecule type" value="Genomic_DNA"/>
</dbReference>
<name>A0A0F7P6M4_9EURY</name>
<protein>
    <submittedName>
        <fullName evidence="2">Uncharacterized protein</fullName>
    </submittedName>
</protein>
<proteinExistence type="predicted"/>